<sequence>MSVSVRKILILIIVIILQSCSSKQKRKPLGNSTFQKEMNSEFKDASKSPLTKSGLRKFKGLDFFKIDTTYKVTAKLIKTPDAPNFHFPTTKGTVVVYKKYGNILFKIADKNFKLAIYKDTKPSKKYENNLFLPFLDKTNGKTSYQGGRFIDVLTTDETKNNTIIIDFNKAYNPYCAYSNRYSCPITPRDNYLDIQIKAGVKAYKK</sequence>
<dbReference type="InterPro" id="IPR012467">
    <property type="entry name" value="DUF1684"/>
</dbReference>
<reference evidence="1 2" key="1">
    <citation type="submission" date="2024-05" db="EMBL/GenBank/DDBJ databases">
        <authorList>
            <person name="Duchaud E."/>
        </authorList>
    </citation>
    <scope>NUCLEOTIDE SEQUENCE [LARGE SCALE GENOMIC DNA]</scope>
    <source>
        <strain evidence="1">Ena-SAMPLE-TAB-13-05-2024-13:56:06:370-140309</strain>
    </source>
</reference>
<dbReference type="PROSITE" id="PS51257">
    <property type="entry name" value="PROKAR_LIPOPROTEIN"/>
    <property type="match status" value="1"/>
</dbReference>
<dbReference type="PANTHER" id="PTHR41913:SF1">
    <property type="entry name" value="DUF1684 DOMAIN-CONTAINING PROTEIN"/>
    <property type="match status" value="1"/>
</dbReference>
<proteinExistence type="predicted"/>
<evidence type="ECO:0000313" key="1">
    <source>
        <dbReference type="EMBL" id="CAL2077391.1"/>
    </source>
</evidence>
<dbReference type="GeneID" id="65210969"/>
<dbReference type="Pfam" id="PF07920">
    <property type="entry name" value="DUF1684"/>
    <property type="match status" value="1"/>
</dbReference>
<dbReference type="RefSeq" id="WP_101902681.1">
    <property type="nucleotide sequence ID" value="NZ_JBFKZT010000008.1"/>
</dbReference>
<evidence type="ECO:0000313" key="2">
    <source>
        <dbReference type="Proteomes" id="UP001497514"/>
    </source>
</evidence>
<gene>
    <name evidence="1" type="ORF">TD3509T_0474</name>
</gene>
<dbReference type="PANTHER" id="PTHR41913">
    <property type="entry name" value="DUF1684 DOMAIN-CONTAINING PROTEIN"/>
    <property type="match status" value="1"/>
</dbReference>
<evidence type="ECO:0008006" key="3">
    <source>
        <dbReference type="Google" id="ProtNLM"/>
    </source>
</evidence>
<protein>
    <recommendedName>
        <fullName evidence="3">DUF1684 domain-containing protein</fullName>
    </recommendedName>
</protein>
<keyword evidence="2" id="KW-1185">Reference proteome</keyword>
<organism evidence="1 2">
    <name type="scientific">Tenacibaculum dicentrarchi</name>
    <dbReference type="NCBI Taxonomy" id="669041"/>
    <lineage>
        <taxon>Bacteria</taxon>
        <taxon>Pseudomonadati</taxon>
        <taxon>Bacteroidota</taxon>
        <taxon>Flavobacteriia</taxon>
        <taxon>Flavobacteriales</taxon>
        <taxon>Flavobacteriaceae</taxon>
        <taxon>Tenacibaculum</taxon>
    </lineage>
</organism>
<accession>A0ABM9NSQ2</accession>
<name>A0ABM9NSQ2_9FLAO</name>
<dbReference type="Proteomes" id="UP001497514">
    <property type="component" value="Chromosome"/>
</dbReference>
<dbReference type="EMBL" id="OZ038524">
    <property type="protein sequence ID" value="CAL2077391.1"/>
    <property type="molecule type" value="Genomic_DNA"/>
</dbReference>